<dbReference type="Proteomes" id="UP000630936">
    <property type="component" value="Unassembled WGS sequence"/>
</dbReference>
<dbReference type="GO" id="GO:0004252">
    <property type="term" value="F:serine-type endopeptidase activity"/>
    <property type="evidence" value="ECO:0007669"/>
    <property type="project" value="InterPro"/>
</dbReference>
<evidence type="ECO:0000259" key="1">
    <source>
        <dbReference type="Pfam" id="PF10502"/>
    </source>
</evidence>
<feature type="domain" description="Peptidase S26" evidence="1">
    <location>
        <begin position="9"/>
        <end position="104"/>
    </location>
</feature>
<dbReference type="EMBL" id="BMWG01000032">
    <property type="protein sequence ID" value="GGZ61643.1"/>
    <property type="molecule type" value="Genomic_DNA"/>
</dbReference>
<dbReference type="CDD" id="cd06462">
    <property type="entry name" value="Peptidase_S24_S26"/>
    <property type="match status" value="1"/>
</dbReference>
<sequence length="171" mass="17672">MARGVRWAAAAGTAALAAAGAAGWLVRRRYVAITVVGRSMSPALLPGDRVLIRRGTGALRRGRIAVLALPDPDPAVAWRRSAPVGRDLTAVEWCVKRVTAVAGDPMPARVAGGGERVAAGEVVVVGDYPLSQDSKQYGPCPEGQILGVVVRRLSPAAGPGRPRAARGRGRG</sequence>
<gene>
    <name evidence="2" type="primary">lepB</name>
    <name evidence="2" type="ORF">GCM10010387_64120</name>
</gene>
<keyword evidence="3" id="KW-1185">Reference proteome</keyword>
<comment type="caution">
    <text evidence="2">The sequence shown here is derived from an EMBL/GenBank/DDBJ whole genome shotgun (WGS) entry which is preliminary data.</text>
</comment>
<accession>A0A918QR49</accession>
<organism evidence="2 3">
    <name type="scientific">Streptomyces inusitatus</name>
    <dbReference type="NCBI Taxonomy" id="68221"/>
    <lineage>
        <taxon>Bacteria</taxon>
        <taxon>Bacillati</taxon>
        <taxon>Actinomycetota</taxon>
        <taxon>Actinomycetes</taxon>
        <taxon>Kitasatosporales</taxon>
        <taxon>Streptomycetaceae</taxon>
        <taxon>Streptomyces</taxon>
    </lineage>
</organism>
<dbReference type="RefSeq" id="WP_190126806.1">
    <property type="nucleotide sequence ID" value="NZ_BMWG01000032.1"/>
</dbReference>
<evidence type="ECO:0000313" key="2">
    <source>
        <dbReference type="EMBL" id="GGZ61643.1"/>
    </source>
</evidence>
<reference evidence="2" key="1">
    <citation type="journal article" date="2014" name="Int. J. Syst. Evol. Microbiol.">
        <title>Complete genome sequence of Corynebacterium casei LMG S-19264T (=DSM 44701T), isolated from a smear-ripened cheese.</title>
        <authorList>
            <consortium name="US DOE Joint Genome Institute (JGI-PGF)"/>
            <person name="Walter F."/>
            <person name="Albersmeier A."/>
            <person name="Kalinowski J."/>
            <person name="Ruckert C."/>
        </authorList>
    </citation>
    <scope>NUCLEOTIDE SEQUENCE</scope>
    <source>
        <strain evidence="2">JCM 4988</strain>
    </source>
</reference>
<dbReference type="InterPro" id="IPR019533">
    <property type="entry name" value="Peptidase_S26"/>
</dbReference>
<proteinExistence type="predicted"/>
<dbReference type="SUPFAM" id="SSF51306">
    <property type="entry name" value="LexA/Signal peptidase"/>
    <property type="match status" value="1"/>
</dbReference>
<dbReference type="AlphaFoldDB" id="A0A918QR49"/>
<dbReference type="InterPro" id="IPR036286">
    <property type="entry name" value="LexA/Signal_pep-like_sf"/>
</dbReference>
<name>A0A918QR49_9ACTN</name>
<evidence type="ECO:0000313" key="3">
    <source>
        <dbReference type="Proteomes" id="UP000630936"/>
    </source>
</evidence>
<dbReference type="Pfam" id="PF10502">
    <property type="entry name" value="Peptidase_S26"/>
    <property type="match status" value="1"/>
</dbReference>
<dbReference type="Gene3D" id="2.10.109.10">
    <property type="entry name" value="Umud Fragment, subunit A"/>
    <property type="match status" value="1"/>
</dbReference>
<dbReference type="GO" id="GO:0006465">
    <property type="term" value="P:signal peptide processing"/>
    <property type="evidence" value="ECO:0007669"/>
    <property type="project" value="InterPro"/>
</dbReference>
<protein>
    <submittedName>
        <fullName evidence="2">S26 family signal peptidase</fullName>
    </submittedName>
</protein>
<reference evidence="2" key="2">
    <citation type="submission" date="2020-09" db="EMBL/GenBank/DDBJ databases">
        <authorList>
            <person name="Sun Q."/>
            <person name="Ohkuma M."/>
        </authorList>
    </citation>
    <scope>NUCLEOTIDE SEQUENCE</scope>
    <source>
        <strain evidence="2">JCM 4988</strain>
    </source>
</reference>